<dbReference type="SUPFAM" id="SSF51726">
    <property type="entry name" value="UROD/MetE-like"/>
    <property type="match status" value="1"/>
</dbReference>
<organism evidence="1">
    <name type="scientific">marine sediment metagenome</name>
    <dbReference type="NCBI Taxonomy" id="412755"/>
    <lineage>
        <taxon>unclassified sequences</taxon>
        <taxon>metagenomes</taxon>
        <taxon>ecological metagenomes</taxon>
    </lineage>
</organism>
<reference evidence="1" key="1">
    <citation type="journal article" date="2015" name="Nature">
        <title>Complex archaea that bridge the gap between prokaryotes and eukaryotes.</title>
        <authorList>
            <person name="Spang A."/>
            <person name="Saw J.H."/>
            <person name="Jorgensen S.L."/>
            <person name="Zaremba-Niedzwiedzka K."/>
            <person name="Martijn J."/>
            <person name="Lind A.E."/>
            <person name="van Eijk R."/>
            <person name="Schleper C."/>
            <person name="Guy L."/>
            <person name="Ettema T.J."/>
        </authorList>
    </citation>
    <scope>NUCLEOTIDE SEQUENCE</scope>
</reference>
<feature type="non-terminal residue" evidence="1">
    <location>
        <position position="1"/>
    </location>
</feature>
<proteinExistence type="predicted"/>
<accession>A0A0F8WK56</accession>
<dbReference type="Gene3D" id="3.20.20.210">
    <property type="match status" value="1"/>
</dbReference>
<gene>
    <name evidence="1" type="ORF">LCGC14_3143400</name>
</gene>
<name>A0A0F8WK56_9ZZZZ</name>
<dbReference type="EMBL" id="LAZR01068979">
    <property type="protein sequence ID" value="KKK48610.1"/>
    <property type="molecule type" value="Genomic_DNA"/>
</dbReference>
<comment type="caution">
    <text evidence="1">The sequence shown here is derived from an EMBL/GenBank/DDBJ whole genome shotgun (WGS) entry which is preliminary data.</text>
</comment>
<protein>
    <submittedName>
        <fullName evidence="1">Uncharacterized protein</fullName>
    </submittedName>
</protein>
<sequence length="67" mass="7889">VKDYIEDLDYLESYIRKAIEIYGKENLIIKPDCGFLPLRDSFGEKRAYEIAIKKIKNMVLALNKIEH</sequence>
<evidence type="ECO:0000313" key="1">
    <source>
        <dbReference type="EMBL" id="KKK48610.1"/>
    </source>
</evidence>
<dbReference type="InterPro" id="IPR038071">
    <property type="entry name" value="UROD/MetE-like_sf"/>
</dbReference>
<dbReference type="AlphaFoldDB" id="A0A0F8WK56"/>